<feature type="binding site" evidence="6">
    <location>
        <begin position="163"/>
        <end position="171"/>
    </location>
    <ligand>
        <name>ATP</name>
        <dbReference type="ChEBI" id="CHEBI:30616"/>
    </ligand>
</feature>
<dbReference type="EMBL" id="PUHR01000120">
    <property type="protein sequence ID" value="KAG0664470.1"/>
    <property type="molecule type" value="Genomic_DNA"/>
</dbReference>
<dbReference type="InterPro" id="IPR037171">
    <property type="entry name" value="NagB/RpiA_transferase-like"/>
</dbReference>
<dbReference type="EC" id="6.3.3.2" evidence="5"/>
<dbReference type="GO" id="GO:0030272">
    <property type="term" value="F:5-formyltetrahydrofolate cyclo-ligase activity"/>
    <property type="evidence" value="ECO:0007669"/>
    <property type="project" value="UniProtKB-EC"/>
</dbReference>
<dbReference type="Proteomes" id="UP000750334">
    <property type="component" value="Unassembled WGS sequence"/>
</dbReference>
<evidence type="ECO:0000313" key="7">
    <source>
        <dbReference type="EMBL" id="KAG0664470.1"/>
    </source>
</evidence>
<dbReference type="Pfam" id="PF01812">
    <property type="entry name" value="5-FTHF_cyc-lig"/>
    <property type="match status" value="1"/>
</dbReference>
<comment type="caution">
    <text evidence="7">The sequence shown here is derived from an EMBL/GenBank/DDBJ whole genome shotgun (WGS) entry which is preliminary data.</text>
</comment>
<keyword evidence="3 6" id="KW-0067">ATP-binding</keyword>
<dbReference type="PANTHER" id="PTHR23407:SF1">
    <property type="entry name" value="5-FORMYLTETRAHYDROFOLATE CYCLO-LIGASE"/>
    <property type="match status" value="1"/>
</dbReference>
<dbReference type="AlphaFoldDB" id="A0A9P6W5D9"/>
<dbReference type="GO" id="GO:0005524">
    <property type="term" value="F:ATP binding"/>
    <property type="evidence" value="ECO:0007669"/>
    <property type="project" value="UniProtKB-KW"/>
</dbReference>
<evidence type="ECO:0000256" key="6">
    <source>
        <dbReference type="PIRSR" id="PIRSR006806-1"/>
    </source>
</evidence>
<dbReference type="InterPro" id="IPR002698">
    <property type="entry name" value="FTHF_cligase"/>
</dbReference>
<dbReference type="PIRSF" id="PIRSF006806">
    <property type="entry name" value="FTHF_cligase"/>
    <property type="match status" value="1"/>
</dbReference>
<gene>
    <name evidence="7" type="primary">FAU1</name>
    <name evidence="7" type="ORF">C6P45_000621</name>
</gene>
<dbReference type="Gene3D" id="3.40.50.10420">
    <property type="entry name" value="NagB/RpiA/CoA transferase-like"/>
    <property type="match status" value="1"/>
</dbReference>
<organism evidence="7 8">
    <name type="scientific">Maudiozyma exigua</name>
    <name type="common">Yeast</name>
    <name type="synonym">Kazachstania exigua</name>
    <dbReference type="NCBI Taxonomy" id="34358"/>
    <lineage>
        <taxon>Eukaryota</taxon>
        <taxon>Fungi</taxon>
        <taxon>Dikarya</taxon>
        <taxon>Ascomycota</taxon>
        <taxon>Saccharomycotina</taxon>
        <taxon>Saccharomycetes</taxon>
        <taxon>Saccharomycetales</taxon>
        <taxon>Saccharomycetaceae</taxon>
        <taxon>Maudiozyma</taxon>
    </lineage>
</organism>
<evidence type="ECO:0000256" key="2">
    <source>
        <dbReference type="ARBA" id="ARBA00022741"/>
    </source>
</evidence>
<dbReference type="SUPFAM" id="SSF100950">
    <property type="entry name" value="NagB/RpiA/CoA transferase-like"/>
    <property type="match status" value="1"/>
</dbReference>
<dbReference type="GO" id="GO:0009396">
    <property type="term" value="P:folic acid-containing compound biosynthetic process"/>
    <property type="evidence" value="ECO:0007669"/>
    <property type="project" value="TreeGrafter"/>
</dbReference>
<evidence type="ECO:0000256" key="4">
    <source>
        <dbReference type="ARBA" id="ARBA00036539"/>
    </source>
</evidence>
<comment type="similarity">
    <text evidence="1">Belongs to the 5-formyltetrahydrofolate cyclo-ligase family.</text>
</comment>
<name>A0A9P6W5D9_MAUEX</name>
<evidence type="ECO:0000256" key="5">
    <source>
        <dbReference type="ARBA" id="ARBA00038966"/>
    </source>
</evidence>
<dbReference type="OrthoDB" id="2015992at2759"/>
<dbReference type="GO" id="GO:0005739">
    <property type="term" value="C:mitochondrion"/>
    <property type="evidence" value="ECO:0007669"/>
    <property type="project" value="TreeGrafter"/>
</dbReference>
<dbReference type="InterPro" id="IPR024185">
    <property type="entry name" value="FTHF_cligase-like_sf"/>
</dbReference>
<dbReference type="PANTHER" id="PTHR23407">
    <property type="entry name" value="ATPASE INHIBITOR/5-FORMYLTETRAHYDROFOLATE CYCLO-LIGASE"/>
    <property type="match status" value="1"/>
</dbReference>
<dbReference type="GO" id="GO:0035999">
    <property type="term" value="P:tetrahydrofolate interconversion"/>
    <property type="evidence" value="ECO:0007669"/>
    <property type="project" value="TreeGrafter"/>
</dbReference>
<keyword evidence="2 6" id="KW-0547">Nucleotide-binding</keyword>
<reference evidence="7 8" key="1">
    <citation type="submission" date="2020-11" db="EMBL/GenBank/DDBJ databases">
        <title>Kefir isolates.</title>
        <authorList>
            <person name="Marcisauskas S."/>
            <person name="Kim Y."/>
            <person name="Blasche S."/>
        </authorList>
    </citation>
    <scope>NUCLEOTIDE SEQUENCE [LARGE SCALE GENOMIC DNA]</scope>
    <source>
        <strain evidence="7 8">OG2</strain>
    </source>
</reference>
<keyword evidence="8" id="KW-1185">Reference proteome</keyword>
<comment type="catalytic activity">
    <reaction evidence="4">
        <text>(6S)-5-formyl-5,6,7,8-tetrahydrofolate + ATP = (6R)-5,10-methenyltetrahydrofolate + ADP + phosphate</text>
        <dbReference type="Rhea" id="RHEA:10488"/>
        <dbReference type="ChEBI" id="CHEBI:30616"/>
        <dbReference type="ChEBI" id="CHEBI:43474"/>
        <dbReference type="ChEBI" id="CHEBI:57455"/>
        <dbReference type="ChEBI" id="CHEBI:57457"/>
        <dbReference type="ChEBI" id="CHEBI:456216"/>
        <dbReference type="EC" id="6.3.3.2"/>
    </reaction>
</comment>
<evidence type="ECO:0000256" key="1">
    <source>
        <dbReference type="ARBA" id="ARBA00010638"/>
    </source>
</evidence>
<evidence type="ECO:0000256" key="3">
    <source>
        <dbReference type="ARBA" id="ARBA00022840"/>
    </source>
</evidence>
<sequence>MSKQALRNSLRKLLDGIDSREVSRQSHLIDTTLRKFVTETVGDVGRPLNVGCYMGMEHQPEVQTLDFLNWSYRNPNLIANIFLPRCTNTKETGQVSLRHDKSVHPHLVFLNAGSWINIEDMKPHGKYKLREPSMPGSPELLKPPEMDLMIVPGVGFNPSTGARTGWGAGYYDDFFQRYKLIHNGNLPLLVGVCLKEQLTHDIICEPHDQNMDYLLVGDGSINKFQT</sequence>
<accession>A0A9P6W5D9</accession>
<protein>
    <recommendedName>
        <fullName evidence="5">5-formyltetrahydrofolate cyclo-ligase</fullName>
        <ecNumber evidence="5">6.3.3.2</ecNumber>
    </recommendedName>
</protein>
<proteinExistence type="inferred from homology"/>
<evidence type="ECO:0000313" key="8">
    <source>
        <dbReference type="Proteomes" id="UP000750334"/>
    </source>
</evidence>